<evidence type="ECO:0000313" key="6">
    <source>
        <dbReference type="Proteomes" id="UP000515312"/>
    </source>
</evidence>
<dbReference type="Pfam" id="PF02254">
    <property type="entry name" value="TrkA_N"/>
    <property type="match status" value="1"/>
</dbReference>
<dbReference type="SUPFAM" id="SSF116726">
    <property type="entry name" value="TrkA C-terminal domain-like"/>
    <property type="match status" value="1"/>
</dbReference>
<comment type="subcellular location">
    <subcellularLocation>
        <location evidence="1">Cell membrane</location>
        <topology evidence="1">Multi-pass membrane protein</topology>
    </subcellularLocation>
</comment>
<dbReference type="PROSITE" id="PS51201">
    <property type="entry name" value="RCK_N"/>
    <property type="match status" value="1"/>
</dbReference>
<feature type="transmembrane region" description="Helical" evidence="2">
    <location>
        <begin position="9"/>
        <end position="30"/>
    </location>
</feature>
<dbReference type="PROSITE" id="PS51202">
    <property type="entry name" value="RCK_C"/>
    <property type="match status" value="1"/>
</dbReference>
<organism evidence="5 6">
    <name type="scientific">Alloacidobacterium dinghuense</name>
    <dbReference type="NCBI Taxonomy" id="2763107"/>
    <lineage>
        <taxon>Bacteria</taxon>
        <taxon>Pseudomonadati</taxon>
        <taxon>Acidobacteriota</taxon>
        <taxon>Terriglobia</taxon>
        <taxon>Terriglobales</taxon>
        <taxon>Acidobacteriaceae</taxon>
        <taxon>Alloacidobacterium</taxon>
    </lineage>
</organism>
<dbReference type="Gene3D" id="3.40.50.720">
    <property type="entry name" value="NAD(P)-binding Rossmann-like Domain"/>
    <property type="match status" value="1"/>
</dbReference>
<dbReference type="InterPro" id="IPR013099">
    <property type="entry name" value="K_chnl_dom"/>
</dbReference>
<dbReference type="GO" id="GO:0006813">
    <property type="term" value="P:potassium ion transport"/>
    <property type="evidence" value="ECO:0007669"/>
    <property type="project" value="InterPro"/>
</dbReference>
<keyword evidence="5" id="KW-0407">Ion channel</keyword>
<dbReference type="SUPFAM" id="SSF81324">
    <property type="entry name" value="Voltage-gated potassium channels"/>
    <property type="match status" value="1"/>
</dbReference>
<reference evidence="5 6" key="1">
    <citation type="submission" date="2020-08" db="EMBL/GenBank/DDBJ databases">
        <title>Edaphobacter telluris sp. nov. and Acidobacterium dinghuensis sp. nov., two acidobacteria isolated from forest soil.</title>
        <authorList>
            <person name="Fu J."/>
            <person name="Qiu L."/>
        </authorList>
    </citation>
    <scope>NUCLEOTIDE SEQUENCE [LARGE SCALE GENOMIC DNA]</scope>
    <source>
        <strain evidence="5">4Y35</strain>
    </source>
</reference>
<feature type="domain" description="RCK C-terminal" evidence="4">
    <location>
        <begin position="248"/>
        <end position="334"/>
    </location>
</feature>
<dbReference type="InterPro" id="IPR050721">
    <property type="entry name" value="Trk_Ktr_HKT_K-transport"/>
</dbReference>
<dbReference type="Gene3D" id="3.30.70.1450">
    <property type="entry name" value="Regulator of K+ conductance, C-terminal domain"/>
    <property type="match status" value="1"/>
</dbReference>
<dbReference type="GO" id="GO:0005886">
    <property type="term" value="C:plasma membrane"/>
    <property type="evidence" value="ECO:0007669"/>
    <property type="project" value="UniProtKB-SubCell"/>
</dbReference>
<gene>
    <name evidence="5" type="ORF">H7849_04170</name>
</gene>
<keyword evidence="2" id="KW-0472">Membrane</keyword>
<sequence length="334" mass="37114">MRSRVVRRFILIAGLLCIIMVAGTTGFVWIEDYSWFEGFYMTLTTITTIGYQELKPLSHSGRVFNSFLIIFGVSALFISVGAMTQTIIELELQDRYGKRRKKRMIQNLHDHFIVCGFGRVGRNASYEFQRANAPFVVLDRNDQRVAKATAAGMLALVADATHDDCLREAGVARAKGLIAALPSDAENLFIILSAKTLNPNLTVVTRVSEEEAGEKLRRAGADTVFTPYAMAGRQLADALLRPHVLEFLDFTRSNIGPKVTMEQLCVTPKTEFTSRPLGQLLESHKSGVIVLAVRKQGGETIFNPPADFNISSGDFLIVMGERPSLERLEQILTR</sequence>
<dbReference type="AlphaFoldDB" id="A0A7G8BKV3"/>
<accession>A0A7G8BKV3</accession>
<protein>
    <submittedName>
        <fullName evidence="5">Potassium channel protein</fullName>
    </submittedName>
</protein>
<evidence type="ECO:0000259" key="3">
    <source>
        <dbReference type="PROSITE" id="PS51201"/>
    </source>
</evidence>
<keyword evidence="2" id="KW-1133">Transmembrane helix</keyword>
<dbReference type="InterPro" id="IPR036291">
    <property type="entry name" value="NAD(P)-bd_dom_sf"/>
</dbReference>
<dbReference type="InterPro" id="IPR036721">
    <property type="entry name" value="RCK_C_sf"/>
</dbReference>
<dbReference type="RefSeq" id="WP_186744389.1">
    <property type="nucleotide sequence ID" value="NZ_CP060394.1"/>
</dbReference>
<keyword evidence="6" id="KW-1185">Reference proteome</keyword>
<proteinExistence type="predicted"/>
<feature type="domain" description="RCK N-terminal" evidence="3">
    <location>
        <begin position="109"/>
        <end position="225"/>
    </location>
</feature>
<dbReference type="Gene3D" id="1.10.287.70">
    <property type="match status" value="1"/>
</dbReference>
<dbReference type="Proteomes" id="UP000515312">
    <property type="component" value="Chromosome"/>
</dbReference>
<dbReference type="EMBL" id="CP060394">
    <property type="protein sequence ID" value="QNI33173.1"/>
    <property type="molecule type" value="Genomic_DNA"/>
</dbReference>
<name>A0A7G8BKV3_9BACT</name>
<dbReference type="SUPFAM" id="SSF51735">
    <property type="entry name" value="NAD(P)-binding Rossmann-fold domains"/>
    <property type="match status" value="1"/>
</dbReference>
<dbReference type="GO" id="GO:0008324">
    <property type="term" value="F:monoatomic cation transmembrane transporter activity"/>
    <property type="evidence" value="ECO:0007669"/>
    <property type="project" value="InterPro"/>
</dbReference>
<dbReference type="PANTHER" id="PTHR43833:SF9">
    <property type="entry name" value="POTASSIUM CHANNEL PROTEIN YUGO-RELATED"/>
    <property type="match status" value="1"/>
</dbReference>
<dbReference type="InterPro" id="IPR006037">
    <property type="entry name" value="RCK_C"/>
</dbReference>
<dbReference type="KEGG" id="adin:H7849_04170"/>
<keyword evidence="5" id="KW-0813">Transport</keyword>
<evidence type="ECO:0000259" key="4">
    <source>
        <dbReference type="PROSITE" id="PS51202"/>
    </source>
</evidence>
<keyword evidence="5" id="KW-0406">Ion transport</keyword>
<evidence type="ECO:0000256" key="2">
    <source>
        <dbReference type="SAM" id="Phobius"/>
    </source>
</evidence>
<feature type="transmembrane region" description="Helical" evidence="2">
    <location>
        <begin position="67"/>
        <end position="92"/>
    </location>
</feature>
<dbReference type="PANTHER" id="PTHR43833">
    <property type="entry name" value="POTASSIUM CHANNEL PROTEIN 2-RELATED-RELATED"/>
    <property type="match status" value="1"/>
</dbReference>
<dbReference type="InterPro" id="IPR003148">
    <property type="entry name" value="RCK_N"/>
</dbReference>
<dbReference type="Pfam" id="PF07885">
    <property type="entry name" value="Ion_trans_2"/>
    <property type="match status" value="1"/>
</dbReference>
<evidence type="ECO:0000313" key="5">
    <source>
        <dbReference type="EMBL" id="QNI33173.1"/>
    </source>
</evidence>
<evidence type="ECO:0000256" key="1">
    <source>
        <dbReference type="ARBA" id="ARBA00004651"/>
    </source>
</evidence>
<keyword evidence="2" id="KW-0812">Transmembrane</keyword>